<sequence length="87" mass="9740">MEVCTQTNWGITSSVYSLVIPKFIYNRERVKSMRCIAAPIIDSSDNVIATVGVSGPTNRMHSKRFENEIPQQVLSTANIIEVTMTYS</sequence>
<protein>
    <submittedName>
        <fullName evidence="2">IclR family transcriptional regulator C-terminal domain-containing protein</fullName>
    </submittedName>
</protein>
<dbReference type="Pfam" id="PF01614">
    <property type="entry name" value="IclR_C"/>
    <property type="match status" value="1"/>
</dbReference>
<dbReference type="EMBL" id="JBHTAX010000001">
    <property type="protein sequence ID" value="MFC7189508.1"/>
    <property type="molecule type" value="Genomic_DNA"/>
</dbReference>
<dbReference type="GeneID" id="91975826"/>
<dbReference type="Gene3D" id="3.30.450.40">
    <property type="match status" value="1"/>
</dbReference>
<dbReference type="PROSITE" id="PS51078">
    <property type="entry name" value="ICLR_ED"/>
    <property type="match status" value="1"/>
</dbReference>
<organism evidence="2 3">
    <name type="scientific">Halocatena marina</name>
    <dbReference type="NCBI Taxonomy" id="2934937"/>
    <lineage>
        <taxon>Archaea</taxon>
        <taxon>Methanobacteriati</taxon>
        <taxon>Methanobacteriota</taxon>
        <taxon>Stenosarchaea group</taxon>
        <taxon>Halobacteria</taxon>
        <taxon>Halobacteriales</taxon>
        <taxon>Natronomonadaceae</taxon>
        <taxon>Halocatena</taxon>
    </lineage>
</organism>
<dbReference type="InterPro" id="IPR014757">
    <property type="entry name" value="Tscrpt_reg_IclR_C"/>
</dbReference>
<name>A0ABD5YJR7_9EURY</name>
<evidence type="ECO:0000313" key="3">
    <source>
        <dbReference type="Proteomes" id="UP001596417"/>
    </source>
</evidence>
<dbReference type="InterPro" id="IPR029016">
    <property type="entry name" value="GAF-like_dom_sf"/>
</dbReference>
<evidence type="ECO:0000313" key="2">
    <source>
        <dbReference type="EMBL" id="MFC7189508.1"/>
    </source>
</evidence>
<keyword evidence="3" id="KW-1185">Reference proteome</keyword>
<accession>A0ABD5YJR7</accession>
<dbReference type="Proteomes" id="UP001596417">
    <property type="component" value="Unassembled WGS sequence"/>
</dbReference>
<proteinExistence type="predicted"/>
<feature type="domain" description="IclR-ED" evidence="1">
    <location>
        <begin position="1"/>
        <end position="86"/>
    </location>
</feature>
<dbReference type="AlphaFoldDB" id="A0ABD5YJR7"/>
<dbReference type="SUPFAM" id="SSF55781">
    <property type="entry name" value="GAF domain-like"/>
    <property type="match status" value="1"/>
</dbReference>
<dbReference type="RefSeq" id="WP_368409137.1">
    <property type="nucleotide sequence ID" value="NZ_CP110249.1"/>
</dbReference>
<reference evidence="2 3" key="1">
    <citation type="journal article" date="2019" name="Int. J. Syst. Evol. Microbiol.">
        <title>The Global Catalogue of Microorganisms (GCM) 10K type strain sequencing project: providing services to taxonomists for standard genome sequencing and annotation.</title>
        <authorList>
            <consortium name="The Broad Institute Genomics Platform"/>
            <consortium name="The Broad Institute Genome Sequencing Center for Infectious Disease"/>
            <person name="Wu L."/>
            <person name="Ma J."/>
        </authorList>
    </citation>
    <scope>NUCLEOTIDE SEQUENCE [LARGE SCALE GENOMIC DNA]</scope>
    <source>
        <strain evidence="2 3">RDMS1</strain>
    </source>
</reference>
<evidence type="ECO:0000259" key="1">
    <source>
        <dbReference type="PROSITE" id="PS51078"/>
    </source>
</evidence>
<comment type="caution">
    <text evidence="2">The sequence shown here is derived from an EMBL/GenBank/DDBJ whole genome shotgun (WGS) entry which is preliminary data.</text>
</comment>
<gene>
    <name evidence="2" type="ORF">ACFQL7_06355</name>
</gene>